<dbReference type="Pfam" id="PF03123">
    <property type="entry name" value="CAT_RBD"/>
    <property type="match status" value="1"/>
</dbReference>
<organism evidence="3 4">
    <name type="scientific">Fictibacillus enclensis</name>
    <dbReference type="NCBI Taxonomy" id="1017270"/>
    <lineage>
        <taxon>Bacteria</taxon>
        <taxon>Bacillati</taxon>
        <taxon>Bacillota</taxon>
        <taxon>Bacilli</taxon>
        <taxon>Bacillales</taxon>
        <taxon>Fictibacillaceae</taxon>
        <taxon>Fictibacillus</taxon>
    </lineage>
</organism>
<evidence type="ECO:0000256" key="1">
    <source>
        <dbReference type="ARBA" id="ARBA00022737"/>
    </source>
</evidence>
<evidence type="ECO:0000259" key="2">
    <source>
        <dbReference type="PROSITE" id="PS51372"/>
    </source>
</evidence>
<gene>
    <name evidence="3" type="ORF">AS030_14410</name>
</gene>
<feature type="domain" description="PRD" evidence="2">
    <location>
        <begin position="69"/>
        <end position="174"/>
    </location>
</feature>
<dbReference type="OrthoDB" id="9813552at2"/>
<dbReference type="InterPro" id="IPR050661">
    <property type="entry name" value="BglG_antiterminators"/>
</dbReference>
<dbReference type="PANTHER" id="PTHR30185">
    <property type="entry name" value="CRYPTIC BETA-GLUCOSIDE BGL OPERON ANTITERMINATOR"/>
    <property type="match status" value="1"/>
</dbReference>
<sequence>MNAPFHIKKTLNNNAVVATDASSMELILIGKGIGFGKVKGDVIEANVIDKLYILTSEKEQEQYVSIVRSLDESFIELLNDVITHIEKRMQTTLNEHIHVALTDHMAFAVKRLEQGMDIRNPFLLETQTLYPKEFTVAEEVIEEINQALGIHLPDGEIGFVALHIHSAVTNRSLSDINQHSRLINRLAELIEESLEIKLDRKSINYLRLVRHLRHTIERVEAGEKVDKQEKLAKVLKEEYPLCYNLAWKLIKVMQNTLNKPIPEAEAVYLTMHLQRLT</sequence>
<name>A0A0V8J9X8_9BACL</name>
<dbReference type="SMART" id="SM01061">
    <property type="entry name" value="CAT_RBD"/>
    <property type="match status" value="1"/>
</dbReference>
<dbReference type="Gene3D" id="1.20.890.100">
    <property type="match status" value="1"/>
</dbReference>
<dbReference type="RefSeq" id="WP_061972567.1">
    <property type="nucleotide sequence ID" value="NZ_FMAV01000002.1"/>
</dbReference>
<dbReference type="Gene3D" id="1.20.58.1950">
    <property type="match status" value="1"/>
</dbReference>
<dbReference type="PANTHER" id="PTHR30185:SF16">
    <property type="entry name" value="PROTEIN GLCT"/>
    <property type="match status" value="1"/>
</dbReference>
<dbReference type="GO" id="GO:0003723">
    <property type="term" value="F:RNA binding"/>
    <property type="evidence" value="ECO:0007669"/>
    <property type="project" value="InterPro"/>
</dbReference>
<dbReference type="SUPFAM" id="SSF63520">
    <property type="entry name" value="PTS-regulatory domain, PRD"/>
    <property type="match status" value="2"/>
</dbReference>
<dbReference type="InterPro" id="IPR011608">
    <property type="entry name" value="PRD"/>
</dbReference>
<proteinExistence type="predicted"/>
<dbReference type="PROSITE" id="PS51372">
    <property type="entry name" value="PRD_2"/>
    <property type="match status" value="2"/>
</dbReference>
<dbReference type="EMBL" id="LNQN01000002">
    <property type="protein sequence ID" value="KSU83729.1"/>
    <property type="molecule type" value="Genomic_DNA"/>
</dbReference>
<dbReference type="Gene3D" id="1.10.1790.10">
    <property type="entry name" value="PRD domain"/>
    <property type="match status" value="1"/>
</dbReference>
<dbReference type="Proteomes" id="UP000054099">
    <property type="component" value="Unassembled WGS sequence"/>
</dbReference>
<evidence type="ECO:0000313" key="4">
    <source>
        <dbReference type="Proteomes" id="UP000054099"/>
    </source>
</evidence>
<dbReference type="AlphaFoldDB" id="A0A0V8J9X8"/>
<protein>
    <submittedName>
        <fullName evidence="3">PtsGHI operon antiterminator</fullName>
    </submittedName>
</protein>
<dbReference type="InterPro" id="IPR004341">
    <property type="entry name" value="CAT_RNA-bd_dom"/>
</dbReference>
<dbReference type="GO" id="GO:0006355">
    <property type="term" value="P:regulation of DNA-templated transcription"/>
    <property type="evidence" value="ECO:0007669"/>
    <property type="project" value="InterPro"/>
</dbReference>
<comment type="caution">
    <text evidence="3">The sequence shown here is derived from an EMBL/GenBank/DDBJ whole genome shotgun (WGS) entry which is preliminary data.</text>
</comment>
<evidence type="ECO:0000313" key="3">
    <source>
        <dbReference type="EMBL" id="KSU83729.1"/>
    </source>
</evidence>
<dbReference type="SUPFAM" id="SSF50151">
    <property type="entry name" value="SacY-like RNA-binding domain"/>
    <property type="match status" value="1"/>
</dbReference>
<dbReference type="Pfam" id="PF00874">
    <property type="entry name" value="PRD"/>
    <property type="match status" value="2"/>
</dbReference>
<reference evidence="3 4" key="1">
    <citation type="journal article" date="2014" name="Antonie Van Leeuwenhoek">
        <title>Fictibacillus enclensis sp. nov., isolated from marine sediment.</title>
        <authorList>
            <person name="Dastager S.G."/>
            <person name="Mawlankar R."/>
            <person name="Srinivasan K."/>
            <person name="Tang S.K."/>
            <person name="Lee J.C."/>
            <person name="Ramana V.V."/>
            <person name="Shouche Y.S."/>
        </authorList>
    </citation>
    <scope>NUCLEOTIDE SEQUENCE [LARGE SCALE GENOMIC DNA]</scope>
    <source>
        <strain evidence="3 4">NIO-1003</strain>
    </source>
</reference>
<feature type="domain" description="PRD" evidence="2">
    <location>
        <begin position="175"/>
        <end position="277"/>
    </location>
</feature>
<keyword evidence="1" id="KW-0677">Repeat</keyword>
<dbReference type="Gene3D" id="2.30.24.10">
    <property type="entry name" value="CAT RNA-binding domain"/>
    <property type="match status" value="1"/>
</dbReference>
<keyword evidence="4" id="KW-1185">Reference proteome</keyword>
<accession>A0A0V8J9X8</accession>
<dbReference type="InterPro" id="IPR036650">
    <property type="entry name" value="CAT_RNA-bd_dom_sf"/>
</dbReference>
<dbReference type="NCBIfam" id="NF047357">
    <property type="entry name" value="antiterm_GlcT"/>
    <property type="match status" value="1"/>
</dbReference>
<dbReference type="InterPro" id="IPR036634">
    <property type="entry name" value="PRD_sf"/>
</dbReference>